<evidence type="ECO:0000256" key="6">
    <source>
        <dbReference type="ARBA" id="ARBA00022763"/>
    </source>
</evidence>
<dbReference type="GO" id="GO:0000502">
    <property type="term" value="C:proteasome complex"/>
    <property type="evidence" value="ECO:0007669"/>
    <property type="project" value="UniProtKB-KW"/>
</dbReference>
<dbReference type="Pfam" id="PF23096">
    <property type="entry name" value="HEAT_PSME4"/>
    <property type="match status" value="1"/>
</dbReference>
<dbReference type="PANTHER" id="PTHR32170">
    <property type="entry name" value="PROTEASOME ACTIVATOR COMPLEX SUBUNIT 4"/>
    <property type="match status" value="1"/>
</dbReference>
<sequence>MSIFLSNQHSNNGSTWVSNLFSLWEKYNDNNIESHFVKTFALASVNGGSKTTFTLDQIKVVIQSSIKIFGLNLQFTDNLNIFSKNKGLTLNRSFLPVKTEGLLVFSQADASRNFAQFIVGNLDPSPTDKELNQDILSIFVSLFKIMERFFHPSIGTSEYTKLINFLNTLCIEFLKRIREETLIPKLENNFNKISIKTRRTFVSSVLPLCFNGLFSKSSVMCLVSANSIRTLAEVEPDLVIPLLLETTFDSLESDSIVHRTYSCLQALCKSSPVISNWSLFPQGAKSIIPILSKLSEKIDISNTELTLKVLEVINSFAIAGVIFGEIPICGSSDEPAELDINLLSEATIPNLEYESYLTSLSLQETEIFLEIFFTNVFVFLKSYVNDSVDNNISSNENPDRLLFNALSDTCRVVTLQTRPDHFSIITKKLLEFSKSVVSAKNQKNAAKVISCIVSAIPESCFDEVLVQTLTKINNELNDGHIHGSDWKMKDFTSRDILLFQIQITSSLFTYVDPTLFFKHTDLVISTLDNLFLNCPAKDIAEKAAVSMKMFLSKSLSVNTTISRSLPPSIWNNSNTMEKHFEFWGKTESPEELKELHFYIPGVESLKVGNKVLEKIILPSLAKLSQITSNKDGVRSEAIAHYSSTEIDNILILLLIITNGMNGLSKISVFTQNQDINDKASNKAVDIIFNLKNIAPISGLSQCSEFAQFSEFRTTISNFIVNFVDWSLTNLSESREASALLVTIEKLSSIPLDQSNVVKYDAINNDKSSFYNSVFKSVESKDINSLTKCFQYEKLYITQDSLTTASSIDLYLDDTLAYDLVWPKSIKASFPFDKSHSFAFEKTKYSYILLAISKELFFPSWWNAIIDFELSQSNAVEKFSIYSSEAFKTIFSLVGPNSFFAATDRINILSEDIENQTAQKILSEIISGWLASLKYWNNIDSERAWNFVIPLLKTVFRDIKIENYHMWESSLTFGMRFSDPFRFKPIFKLILDKDLSKESVIDFGMSLMAVVRLAKTFLTCFSWRAVPIVSPLIYYILNTYDMSNKLIRDSIGSLIQSAISAAEYLGFILAENSFGISNIFDYNHNRDPNNSFSNGCIKISLDNELSLLVMKLKEFMPGSSISSFFNHENSSQSIERDTNDELKIKIDGKLSNSDLPIYKVIEYLGSENDHTRNSASHMLKSMVYYLSDSILSKMINKFVTNIESLSFPKYKRVKSSQSDSRAKLGDVEFNEKLLIKHSSVIGLSCLILAYPSSIPEWMPNVLIVLISCISDPSPISSTVVKTFSEFRKTHLDTWHIDRRKFTSDQLEMLSDVLVSPSYYV</sequence>
<keyword evidence="5" id="KW-0677">Repeat</keyword>
<dbReference type="GO" id="GO:0070628">
    <property type="term" value="F:proteasome binding"/>
    <property type="evidence" value="ECO:0007669"/>
    <property type="project" value="InterPro"/>
</dbReference>
<feature type="domain" description="Proteasome activator Blm10 middle HEAT repeats region" evidence="10">
    <location>
        <begin position="141"/>
        <end position="664"/>
    </location>
</feature>
<organism evidence="12 13">
    <name type="scientific">Smittium culicis</name>
    <dbReference type="NCBI Taxonomy" id="133412"/>
    <lineage>
        <taxon>Eukaryota</taxon>
        <taxon>Fungi</taxon>
        <taxon>Fungi incertae sedis</taxon>
        <taxon>Zoopagomycota</taxon>
        <taxon>Kickxellomycotina</taxon>
        <taxon>Harpellomycetes</taxon>
        <taxon>Harpellales</taxon>
        <taxon>Legeriomycetaceae</taxon>
        <taxon>Smittium</taxon>
    </lineage>
</organism>
<keyword evidence="6" id="KW-0227">DNA damage</keyword>
<evidence type="ECO:0000259" key="9">
    <source>
        <dbReference type="Pfam" id="PF11919"/>
    </source>
</evidence>
<evidence type="ECO:0000256" key="4">
    <source>
        <dbReference type="ARBA" id="ARBA00022490"/>
    </source>
</evidence>
<dbReference type="GO" id="GO:0006281">
    <property type="term" value="P:DNA repair"/>
    <property type="evidence" value="ECO:0007669"/>
    <property type="project" value="UniProtKB-KW"/>
</dbReference>
<dbReference type="InterPro" id="IPR021843">
    <property type="entry name" value="PSME4_C"/>
</dbReference>
<dbReference type="Pfam" id="PF16507">
    <property type="entry name" value="HEAT_PSME4_mid"/>
    <property type="match status" value="1"/>
</dbReference>
<dbReference type="SUPFAM" id="SSF48371">
    <property type="entry name" value="ARM repeat"/>
    <property type="match status" value="1"/>
</dbReference>
<dbReference type="Proteomes" id="UP000187429">
    <property type="component" value="Unassembled WGS sequence"/>
</dbReference>
<evidence type="ECO:0000256" key="1">
    <source>
        <dbReference type="ARBA" id="ARBA00004123"/>
    </source>
</evidence>
<dbReference type="EMBL" id="LSSM01001122">
    <property type="protein sequence ID" value="OMJ27197.1"/>
    <property type="molecule type" value="Genomic_DNA"/>
</dbReference>
<comment type="subcellular location">
    <subcellularLocation>
        <location evidence="2">Cytoplasm</location>
    </subcellularLocation>
    <subcellularLocation>
        <location evidence="1">Nucleus</location>
    </subcellularLocation>
</comment>
<evidence type="ECO:0000256" key="8">
    <source>
        <dbReference type="ARBA" id="ARBA00023242"/>
    </source>
</evidence>
<dbReference type="GO" id="GO:0016504">
    <property type="term" value="F:peptidase activator activity"/>
    <property type="evidence" value="ECO:0007669"/>
    <property type="project" value="InterPro"/>
</dbReference>
<evidence type="ECO:0000256" key="7">
    <source>
        <dbReference type="ARBA" id="ARBA00023204"/>
    </source>
</evidence>
<keyword evidence="8" id="KW-0539">Nucleus</keyword>
<dbReference type="GO" id="GO:0010499">
    <property type="term" value="P:proteasomal ubiquitin-independent protein catabolic process"/>
    <property type="evidence" value="ECO:0007669"/>
    <property type="project" value="TreeGrafter"/>
</dbReference>
<accession>A0A1R1YJV0</accession>
<name>A0A1R1YJV0_9FUNG</name>
<comment type="caution">
    <text evidence="12">The sequence shown here is derived from an EMBL/GenBank/DDBJ whole genome shotgun (WGS) entry which is preliminary data.</text>
</comment>
<dbReference type="GO" id="GO:0005829">
    <property type="term" value="C:cytosol"/>
    <property type="evidence" value="ECO:0007669"/>
    <property type="project" value="TreeGrafter"/>
</dbReference>
<evidence type="ECO:0000256" key="5">
    <source>
        <dbReference type="ARBA" id="ARBA00022737"/>
    </source>
</evidence>
<dbReference type="Pfam" id="PF11919">
    <property type="entry name" value="PSME4_C"/>
    <property type="match status" value="1"/>
</dbReference>
<reference evidence="13" key="1">
    <citation type="submission" date="2017-01" db="EMBL/GenBank/DDBJ databases">
        <authorList>
            <person name="Wang Y."/>
            <person name="White M."/>
            <person name="Kvist S."/>
            <person name="Moncalvo J.-M."/>
        </authorList>
    </citation>
    <scope>NUCLEOTIDE SEQUENCE [LARGE SCALE GENOMIC DNA]</scope>
    <source>
        <strain evidence="13">ID-206-W2</strain>
    </source>
</reference>
<keyword evidence="12" id="KW-0647">Proteasome</keyword>
<dbReference type="PANTHER" id="PTHR32170:SF3">
    <property type="entry name" value="PROTEASOME ACTIVATOR COMPLEX SUBUNIT 4"/>
    <property type="match status" value="1"/>
</dbReference>
<keyword evidence="7" id="KW-0234">DNA repair</keyword>
<keyword evidence="4" id="KW-0963">Cytoplasm</keyword>
<protein>
    <submittedName>
        <fullName evidence="12">Proteasome activator complex subunit 4</fullName>
    </submittedName>
</protein>
<dbReference type="OrthoDB" id="17907at2759"/>
<dbReference type="InterPro" id="IPR032430">
    <property type="entry name" value="Blm10_mid"/>
</dbReference>
<evidence type="ECO:0000313" key="12">
    <source>
        <dbReference type="EMBL" id="OMJ27197.1"/>
    </source>
</evidence>
<evidence type="ECO:0000259" key="11">
    <source>
        <dbReference type="Pfam" id="PF23096"/>
    </source>
</evidence>
<feature type="domain" description="Proteasome activator complex subunit 4 C-terminal" evidence="9">
    <location>
        <begin position="1234"/>
        <end position="1319"/>
    </location>
</feature>
<feature type="domain" description="Proteasome activator complex subunit 4-like HEAT repeat-like" evidence="11">
    <location>
        <begin position="820"/>
        <end position="996"/>
    </location>
</feature>
<evidence type="ECO:0000259" key="10">
    <source>
        <dbReference type="Pfam" id="PF16507"/>
    </source>
</evidence>
<comment type="similarity">
    <text evidence="3">Belongs to the BLM10 family.</text>
</comment>
<keyword evidence="13" id="KW-1185">Reference proteome</keyword>
<proteinExistence type="inferred from homology"/>
<dbReference type="InterPro" id="IPR055455">
    <property type="entry name" value="HEAT_PSME4"/>
</dbReference>
<evidence type="ECO:0000256" key="3">
    <source>
        <dbReference type="ARBA" id="ARBA00005739"/>
    </source>
</evidence>
<gene>
    <name evidence="12" type="ORF">AYI69_g3373</name>
</gene>
<evidence type="ECO:0000313" key="13">
    <source>
        <dbReference type="Proteomes" id="UP000187429"/>
    </source>
</evidence>
<evidence type="ECO:0000256" key="2">
    <source>
        <dbReference type="ARBA" id="ARBA00004496"/>
    </source>
</evidence>
<dbReference type="InterPro" id="IPR016024">
    <property type="entry name" value="ARM-type_fold"/>
</dbReference>
<dbReference type="GO" id="GO:0005634">
    <property type="term" value="C:nucleus"/>
    <property type="evidence" value="ECO:0007669"/>
    <property type="project" value="UniProtKB-SubCell"/>
</dbReference>
<dbReference type="InterPro" id="IPR035309">
    <property type="entry name" value="PSME4"/>
</dbReference>